<reference evidence="3" key="1">
    <citation type="submission" date="2014-12" db="EMBL/GenBank/DDBJ databases">
        <title>Insight into the proteome of Arion vulgaris.</title>
        <authorList>
            <person name="Aradska J."/>
            <person name="Bulat T."/>
            <person name="Smidak R."/>
            <person name="Sarate P."/>
            <person name="Gangsoo J."/>
            <person name="Sialana F."/>
            <person name="Bilban M."/>
            <person name="Lubec G."/>
        </authorList>
    </citation>
    <scope>NUCLEOTIDE SEQUENCE</scope>
    <source>
        <tissue evidence="3">Skin</tissue>
    </source>
</reference>
<dbReference type="GO" id="GO:0005737">
    <property type="term" value="C:cytoplasm"/>
    <property type="evidence" value="ECO:0007669"/>
    <property type="project" value="TreeGrafter"/>
</dbReference>
<keyword evidence="1" id="KW-0433">Leucine-rich repeat</keyword>
<dbReference type="AlphaFoldDB" id="A0A0B6YX37"/>
<evidence type="ECO:0000313" key="3">
    <source>
        <dbReference type="EMBL" id="CEK60707.1"/>
    </source>
</evidence>
<dbReference type="PANTHER" id="PTHR48051:SF1">
    <property type="entry name" value="RAS SUPPRESSOR PROTEIN 1"/>
    <property type="match status" value="1"/>
</dbReference>
<evidence type="ECO:0000256" key="1">
    <source>
        <dbReference type="ARBA" id="ARBA00022614"/>
    </source>
</evidence>
<sequence length="165" mass="19351">IKKVDLRLNKLQLLPTETAKFHSLEHITHMDIRENDVVDLDIRAIRCLEYLNCKHNNLKSLQVNGASLRNLFASHNYLQTFVVSPKPEWIVKLNISHNKLTELPNWLPDCFFLVHLDVRHNQLTALPDRLFTDAKRLKILKANHNRLTSLPEKIRTDTLEELHLQ</sequence>
<evidence type="ECO:0000256" key="2">
    <source>
        <dbReference type="ARBA" id="ARBA00022737"/>
    </source>
</evidence>
<keyword evidence="2" id="KW-0677">Repeat</keyword>
<dbReference type="Gene3D" id="3.80.10.10">
    <property type="entry name" value="Ribonuclease Inhibitor"/>
    <property type="match status" value="1"/>
</dbReference>
<dbReference type="SMART" id="SM00364">
    <property type="entry name" value="LRR_BAC"/>
    <property type="match status" value="4"/>
</dbReference>
<feature type="non-terminal residue" evidence="3">
    <location>
        <position position="165"/>
    </location>
</feature>
<protein>
    <submittedName>
        <fullName evidence="3">Uncharacterized protein</fullName>
    </submittedName>
</protein>
<dbReference type="InterPro" id="IPR050216">
    <property type="entry name" value="LRR_domain-containing"/>
</dbReference>
<accession>A0A0B6YX37</accession>
<proteinExistence type="predicted"/>
<organism evidence="3">
    <name type="scientific">Arion vulgaris</name>
    <dbReference type="NCBI Taxonomy" id="1028688"/>
    <lineage>
        <taxon>Eukaryota</taxon>
        <taxon>Metazoa</taxon>
        <taxon>Spiralia</taxon>
        <taxon>Lophotrochozoa</taxon>
        <taxon>Mollusca</taxon>
        <taxon>Gastropoda</taxon>
        <taxon>Heterobranchia</taxon>
        <taxon>Euthyneura</taxon>
        <taxon>Panpulmonata</taxon>
        <taxon>Eupulmonata</taxon>
        <taxon>Stylommatophora</taxon>
        <taxon>Helicina</taxon>
        <taxon>Arionoidea</taxon>
        <taxon>Arionidae</taxon>
        <taxon>Arion</taxon>
    </lineage>
</organism>
<name>A0A0B6YX37_9EUPU</name>
<dbReference type="SUPFAM" id="SSF52058">
    <property type="entry name" value="L domain-like"/>
    <property type="match status" value="1"/>
</dbReference>
<dbReference type="InterPro" id="IPR001611">
    <property type="entry name" value="Leu-rich_rpt"/>
</dbReference>
<gene>
    <name evidence="3" type="primary">ORF40174</name>
</gene>
<dbReference type="InterPro" id="IPR032675">
    <property type="entry name" value="LRR_dom_sf"/>
</dbReference>
<dbReference type="PANTHER" id="PTHR48051">
    <property type="match status" value="1"/>
</dbReference>
<dbReference type="Pfam" id="PF00560">
    <property type="entry name" value="LRR_1"/>
    <property type="match status" value="1"/>
</dbReference>
<feature type="non-terminal residue" evidence="3">
    <location>
        <position position="1"/>
    </location>
</feature>
<dbReference type="EMBL" id="HACG01013842">
    <property type="protein sequence ID" value="CEK60707.1"/>
    <property type="molecule type" value="Transcribed_RNA"/>
</dbReference>